<accession>A0ABX3ZFX2</accession>
<dbReference type="Pfam" id="PF01863">
    <property type="entry name" value="YgjP-like"/>
    <property type="match status" value="1"/>
</dbReference>
<organism evidence="2 3">
    <name type="scientific">Solibacillus kalamii</name>
    <dbReference type="NCBI Taxonomy" id="1748298"/>
    <lineage>
        <taxon>Bacteria</taxon>
        <taxon>Bacillati</taxon>
        <taxon>Bacillota</taxon>
        <taxon>Bacilli</taxon>
        <taxon>Bacillales</taxon>
        <taxon>Caryophanaceae</taxon>
        <taxon>Solibacillus</taxon>
    </lineage>
</organism>
<dbReference type="EMBL" id="NHNT01000008">
    <property type="protein sequence ID" value="OUZ38598.1"/>
    <property type="molecule type" value="Genomic_DNA"/>
</dbReference>
<dbReference type="RefSeq" id="WP_087617822.1">
    <property type="nucleotide sequence ID" value="NZ_JAFBEY010000006.1"/>
</dbReference>
<dbReference type="CDD" id="cd07344">
    <property type="entry name" value="M48_yhfN_like"/>
    <property type="match status" value="1"/>
</dbReference>
<comment type="caution">
    <text evidence="2">The sequence shown here is derived from an EMBL/GenBank/DDBJ whole genome shotgun (WGS) entry which is preliminary data.</text>
</comment>
<evidence type="ECO:0000259" key="1">
    <source>
        <dbReference type="Pfam" id="PF01863"/>
    </source>
</evidence>
<feature type="domain" description="YgjP-like metallopeptidase" evidence="1">
    <location>
        <begin position="22"/>
        <end position="232"/>
    </location>
</feature>
<sequence>MHHIQFGNTVISYTLDFSSRRKTLAIQVSETGVKVIAPAKTGKAEIEAVLCKKATWILQQLDDFEEIQSYEEKIRFLSGEKLPYLGRNYRLKVFKEAVEKPSFSFKQGKFIAIVPSTVSDDQLREILYPEFKKWVMARAKRVAAERVKRYQLTSNLIPSEIKIKDQQLRWGSCTASGNIILNWKVFLAPMPILDYIIAHEMAHLKVMNHSPKFWDTLEMLDPDYIDKKEWLRLNGRKLYI</sequence>
<name>A0ABX3ZFX2_9BACL</name>
<dbReference type="Proteomes" id="UP000196594">
    <property type="component" value="Unassembled WGS sequence"/>
</dbReference>
<evidence type="ECO:0000313" key="3">
    <source>
        <dbReference type="Proteomes" id="UP000196594"/>
    </source>
</evidence>
<reference evidence="2 3" key="1">
    <citation type="journal article" date="2017" name="Int. J. Syst. Evol. Microbiol.">
        <title>Solibacillus kalamii sp. nov., isolated from a high-efficiency particulate arrestance filter system used in the International Space Station.</title>
        <authorList>
            <person name="Checinska Sielaff A."/>
            <person name="Kumar R.M."/>
            <person name="Pal D."/>
            <person name="Mayilraj S."/>
            <person name="Venkateswaran K."/>
        </authorList>
    </citation>
    <scope>NUCLEOTIDE SEQUENCE [LARGE SCALE GENOMIC DNA]</scope>
    <source>
        <strain evidence="2 3">ISSFR-015</strain>
    </source>
</reference>
<dbReference type="InterPro" id="IPR002725">
    <property type="entry name" value="YgjP-like_metallopeptidase"/>
</dbReference>
<dbReference type="InterPro" id="IPR053136">
    <property type="entry name" value="UTP_pyrophosphatase-like"/>
</dbReference>
<evidence type="ECO:0000313" key="2">
    <source>
        <dbReference type="EMBL" id="OUZ38598.1"/>
    </source>
</evidence>
<protein>
    <recommendedName>
        <fullName evidence="1">YgjP-like metallopeptidase domain-containing protein</fullName>
    </recommendedName>
</protein>
<keyword evidence="3" id="KW-1185">Reference proteome</keyword>
<dbReference type="Gene3D" id="3.30.2010.10">
    <property type="entry name" value="Metalloproteases ('zincins'), catalytic domain"/>
    <property type="match status" value="1"/>
</dbReference>
<dbReference type="PANTHER" id="PTHR30399:SF1">
    <property type="entry name" value="UTP PYROPHOSPHATASE"/>
    <property type="match status" value="1"/>
</dbReference>
<proteinExistence type="predicted"/>
<dbReference type="PANTHER" id="PTHR30399">
    <property type="entry name" value="UNCHARACTERIZED PROTEIN YGJP"/>
    <property type="match status" value="1"/>
</dbReference>
<gene>
    <name evidence="2" type="ORF">CBM15_12680</name>
</gene>